<feature type="compositionally biased region" description="Basic residues" evidence="1">
    <location>
        <begin position="1028"/>
        <end position="1039"/>
    </location>
</feature>
<feature type="transmembrane region" description="Helical" evidence="2">
    <location>
        <begin position="234"/>
        <end position="257"/>
    </location>
</feature>
<organism evidence="4 5">
    <name type="scientific">Tautonia sociabilis</name>
    <dbReference type="NCBI Taxonomy" id="2080755"/>
    <lineage>
        <taxon>Bacteria</taxon>
        <taxon>Pseudomonadati</taxon>
        <taxon>Planctomycetota</taxon>
        <taxon>Planctomycetia</taxon>
        <taxon>Isosphaerales</taxon>
        <taxon>Isosphaeraceae</taxon>
        <taxon>Tautonia</taxon>
    </lineage>
</organism>
<feature type="transmembrane region" description="Helical" evidence="2">
    <location>
        <begin position="78"/>
        <end position="95"/>
    </location>
</feature>
<keyword evidence="2" id="KW-1133">Transmembrane helix</keyword>
<evidence type="ECO:0000259" key="3">
    <source>
        <dbReference type="Pfam" id="PF12696"/>
    </source>
</evidence>
<sequence>MWWNPLAKLPRWPSTVRQPIGNPLQADRLPDTSGVELEYPARGGSPEQNRAHARLLLLWYALVSFAIGASGMLLQGLLVSFVFCAFVSTAAFILIFRNDPVFRRRSWAWLLVGGPVLFVALITFREPVPYLLVCLLAGVRVSDLFASHYFHLKTTAPLPKSRATTLRSLWARRTRSLFTAAKGLEFYTLAALSIVAVLVFVYARDAGHRQGRTGDDRHLEAIVWLYPYLHSGSLLLGLLLLFATPWLGEHLIAFLFARRPVGFRTMVRAFREAVTDWFAYNRHEAVAVGVFRSPSGTYRQRCRLTLATVAAFSCLMVQFSDRERVAWDMFQEVNPLNPRRRDAEPARPSPFDPSPSLFDFDETTLRFAEPNPSGMIRPVSYQPEAPPLEPWQEALLKRMRPEQRAEYLERLRARQPRADVEGPEAATAAPQQESDWERFWSRLWDIPVWLAIAGVPVLFAVVPPLYFLACCFATTARVAGLWSQEFRTESGKKLLNTETWDDLVDRVRASGDRIEKESLLLGVNAQDDSPVIVPRSVFQEHAHLLGDSGSGKTSLGIASLLTQFIRFGDCSVVVIDLKGDDIALMEGARIEAERAGIRFRWFTNELDRSTYVFNPLLQSHLPRLSLYQRTDILTSSLGLQYGTDYGRGYFSDANSEMLYHALKSRPEGIPSFVELAAVLREKAPFRGVPEDLRSAGSHLSAIINRLADTKALNATTKDGCPESAMASAIDMPDVFRAPQVLYFHLASAIGMASTAEIARLALYSLLTAAKTAQGERTQVYLVIDEFQRIVSNNLELFLQQARSLNIGVILANQTLGDLKTADVDLIPTVRANTRFRQIFAASDLVEQEEIVKTSGETTVYSRAWSQYLGNMFGTGTFSLSLSETLSPRLRVNDVLLATDHPQQSIVQVRRGHGYAQFGGFPFVMTSSFHITQQEYERRKRAPWPERDGETIHPTLLAPPVPRSPTIEPEPPSPGLLVGPPEVAAPKAPEDPTHAEPTTTGAATGPPPTTAPEPDPFAALTRYQEERKKTRTRKKKGESP</sequence>
<dbReference type="OrthoDB" id="1802730at2"/>
<evidence type="ECO:0000313" key="4">
    <source>
        <dbReference type="EMBL" id="RUL84378.1"/>
    </source>
</evidence>
<feature type="compositionally biased region" description="Low complexity" evidence="1">
    <location>
        <begin position="994"/>
        <end position="1003"/>
    </location>
</feature>
<feature type="compositionally biased region" description="Pro residues" evidence="1">
    <location>
        <begin position="1004"/>
        <end position="1014"/>
    </location>
</feature>
<feature type="transmembrane region" description="Helical" evidence="2">
    <location>
        <begin position="107"/>
        <end position="124"/>
    </location>
</feature>
<feature type="domain" description="TraD/TraG TraM recognition site" evidence="3">
    <location>
        <begin position="779"/>
        <end position="870"/>
    </location>
</feature>
<dbReference type="Gene3D" id="3.40.50.300">
    <property type="entry name" value="P-loop containing nucleotide triphosphate hydrolases"/>
    <property type="match status" value="2"/>
</dbReference>
<feature type="transmembrane region" description="Helical" evidence="2">
    <location>
        <begin position="55"/>
        <end position="72"/>
    </location>
</feature>
<accession>A0A432MF41</accession>
<dbReference type="RefSeq" id="WP_158633663.1">
    <property type="nucleotide sequence ID" value="NZ_RYZH01000049.1"/>
</dbReference>
<dbReference type="Pfam" id="PF12696">
    <property type="entry name" value="TraG-D_C"/>
    <property type="match status" value="1"/>
</dbReference>
<feature type="transmembrane region" description="Helical" evidence="2">
    <location>
        <begin position="448"/>
        <end position="469"/>
    </location>
</feature>
<feature type="transmembrane region" description="Helical" evidence="2">
    <location>
        <begin position="130"/>
        <end position="152"/>
    </location>
</feature>
<keyword evidence="5" id="KW-1185">Reference proteome</keyword>
<name>A0A432MF41_9BACT</name>
<feature type="region of interest" description="Disordered" evidence="1">
    <location>
        <begin position="935"/>
        <end position="1039"/>
    </location>
</feature>
<keyword evidence="2" id="KW-0472">Membrane</keyword>
<dbReference type="InterPro" id="IPR027417">
    <property type="entry name" value="P-loop_NTPase"/>
</dbReference>
<dbReference type="SUPFAM" id="SSF52540">
    <property type="entry name" value="P-loop containing nucleoside triphosphate hydrolases"/>
    <property type="match status" value="1"/>
</dbReference>
<feature type="compositionally biased region" description="Basic and acidic residues" evidence="1">
    <location>
        <begin position="935"/>
        <end position="950"/>
    </location>
</feature>
<evidence type="ECO:0000256" key="1">
    <source>
        <dbReference type="SAM" id="MobiDB-lite"/>
    </source>
</evidence>
<evidence type="ECO:0000313" key="5">
    <source>
        <dbReference type="Proteomes" id="UP000280296"/>
    </source>
</evidence>
<dbReference type="EMBL" id="RYZH01000049">
    <property type="protein sequence ID" value="RUL84378.1"/>
    <property type="molecule type" value="Genomic_DNA"/>
</dbReference>
<proteinExistence type="predicted"/>
<comment type="caution">
    <text evidence="4">The sequence shown here is derived from an EMBL/GenBank/DDBJ whole genome shotgun (WGS) entry which is preliminary data.</text>
</comment>
<dbReference type="Proteomes" id="UP000280296">
    <property type="component" value="Unassembled WGS sequence"/>
</dbReference>
<evidence type="ECO:0000256" key="2">
    <source>
        <dbReference type="SAM" id="Phobius"/>
    </source>
</evidence>
<reference evidence="4 5" key="2">
    <citation type="submission" date="2019-01" db="EMBL/GenBank/DDBJ databases">
        <title>Tautonia sociabilis, a novel thermotolerant planctomycete of Isosphaeraceae family, isolated from a 4000 m deep subterranean habitat.</title>
        <authorList>
            <person name="Kovaleva O.L."/>
            <person name="Elcheninov A.G."/>
            <person name="Van Heerden E."/>
            <person name="Toshchakov S.V."/>
            <person name="Novikov A."/>
            <person name="Bonch-Osmolovskaya E.A."/>
            <person name="Kublanov I.V."/>
        </authorList>
    </citation>
    <scope>NUCLEOTIDE SEQUENCE [LARGE SCALE GENOMIC DNA]</scope>
    <source>
        <strain evidence="4 5">GM2012</strain>
    </source>
</reference>
<dbReference type="PANTHER" id="PTHR30121:SF6">
    <property type="entry name" value="SLR6007 PROTEIN"/>
    <property type="match status" value="1"/>
</dbReference>
<keyword evidence="2" id="KW-0812">Transmembrane</keyword>
<dbReference type="InterPro" id="IPR051162">
    <property type="entry name" value="T4SS_component"/>
</dbReference>
<gene>
    <name evidence="4" type="ORF">TsocGM_20410</name>
</gene>
<protein>
    <recommendedName>
        <fullName evidence="3">TraD/TraG TraM recognition site domain-containing protein</fullName>
    </recommendedName>
</protein>
<feature type="compositionally biased region" description="Pro residues" evidence="1">
    <location>
        <begin position="956"/>
        <end position="973"/>
    </location>
</feature>
<dbReference type="AlphaFoldDB" id="A0A432MF41"/>
<dbReference type="InterPro" id="IPR032689">
    <property type="entry name" value="TraG-D_C"/>
</dbReference>
<feature type="transmembrane region" description="Helical" evidence="2">
    <location>
        <begin position="184"/>
        <end position="203"/>
    </location>
</feature>
<reference evidence="4 5" key="1">
    <citation type="submission" date="2018-12" db="EMBL/GenBank/DDBJ databases">
        <authorList>
            <person name="Toschakov S.V."/>
        </authorList>
    </citation>
    <scope>NUCLEOTIDE SEQUENCE [LARGE SCALE GENOMIC DNA]</scope>
    <source>
        <strain evidence="4 5">GM2012</strain>
    </source>
</reference>
<dbReference type="PANTHER" id="PTHR30121">
    <property type="entry name" value="UNCHARACTERIZED PROTEIN YJGR-RELATED"/>
    <property type="match status" value="1"/>
</dbReference>